<dbReference type="GO" id="GO:0008914">
    <property type="term" value="F:leucyl-tRNA--protein transferase activity"/>
    <property type="evidence" value="ECO:0007669"/>
    <property type="project" value="UniProtKB-UniRule"/>
</dbReference>
<evidence type="ECO:0000259" key="6">
    <source>
        <dbReference type="Pfam" id="PF04377"/>
    </source>
</evidence>
<dbReference type="InterPro" id="IPR017138">
    <property type="entry name" value="Asp_Glu_LeuTrfase"/>
</dbReference>
<gene>
    <name evidence="4" type="primary">bpt</name>
    <name evidence="7" type="ORF">DVH29_08510</name>
</gene>
<dbReference type="PIRSF" id="PIRSF037208">
    <property type="entry name" value="ATE_pro_prd"/>
    <property type="match status" value="1"/>
</dbReference>
<evidence type="ECO:0000259" key="5">
    <source>
        <dbReference type="Pfam" id="PF04376"/>
    </source>
</evidence>
<dbReference type="EMBL" id="QQNH01000009">
    <property type="protein sequence ID" value="RDE08988.1"/>
    <property type="molecule type" value="Genomic_DNA"/>
</dbReference>
<dbReference type="Proteomes" id="UP000253759">
    <property type="component" value="Unassembled WGS sequence"/>
</dbReference>
<comment type="catalytic activity">
    <reaction evidence="4">
        <text>N-terminal L-aspartyl-[protein] + L-leucyl-tRNA(Leu) = N-terminal L-leucyl-L-aspartyl-[protein] + tRNA(Leu) + H(+)</text>
        <dbReference type="Rhea" id="RHEA:50420"/>
        <dbReference type="Rhea" id="RHEA-COMP:9613"/>
        <dbReference type="Rhea" id="RHEA-COMP:9622"/>
        <dbReference type="Rhea" id="RHEA-COMP:12669"/>
        <dbReference type="Rhea" id="RHEA-COMP:12674"/>
        <dbReference type="ChEBI" id="CHEBI:15378"/>
        <dbReference type="ChEBI" id="CHEBI:64720"/>
        <dbReference type="ChEBI" id="CHEBI:78442"/>
        <dbReference type="ChEBI" id="CHEBI:78494"/>
        <dbReference type="ChEBI" id="CHEBI:133042"/>
        <dbReference type="EC" id="2.3.2.29"/>
    </reaction>
</comment>
<evidence type="ECO:0000256" key="3">
    <source>
        <dbReference type="ARBA" id="ARBA00023315"/>
    </source>
</evidence>
<dbReference type="GO" id="GO:0005737">
    <property type="term" value="C:cytoplasm"/>
    <property type="evidence" value="ECO:0007669"/>
    <property type="project" value="UniProtKB-SubCell"/>
</dbReference>
<protein>
    <recommendedName>
        <fullName evidence="4">Aspartate/glutamate leucyltransferase</fullName>
        <ecNumber evidence="4">2.3.2.29</ecNumber>
    </recommendedName>
</protein>
<proteinExistence type="inferred from homology"/>
<organism evidence="7 8">
    <name type="scientific">Pelagibacterium lacus</name>
    <dbReference type="NCBI Taxonomy" id="2282655"/>
    <lineage>
        <taxon>Bacteria</taxon>
        <taxon>Pseudomonadati</taxon>
        <taxon>Pseudomonadota</taxon>
        <taxon>Alphaproteobacteria</taxon>
        <taxon>Hyphomicrobiales</taxon>
        <taxon>Devosiaceae</taxon>
        <taxon>Pelagibacterium</taxon>
    </lineage>
</organism>
<dbReference type="SUPFAM" id="SSF55729">
    <property type="entry name" value="Acyl-CoA N-acyltransferases (Nat)"/>
    <property type="match status" value="1"/>
</dbReference>
<dbReference type="EC" id="2.3.2.29" evidence="4"/>
<dbReference type="AlphaFoldDB" id="A0A369W378"/>
<dbReference type="RefSeq" id="WP_114645754.1">
    <property type="nucleotide sequence ID" value="NZ_QQNH01000009.1"/>
</dbReference>
<reference evidence="8" key="1">
    <citation type="submission" date="2018-07" db="EMBL/GenBank/DDBJ databases">
        <authorList>
            <person name="Liu B.-T."/>
            <person name="Du Z."/>
        </authorList>
    </citation>
    <scope>NUCLEOTIDE SEQUENCE [LARGE SCALE GENOMIC DNA]</scope>
    <source>
        <strain evidence="8">XYN52</strain>
    </source>
</reference>
<dbReference type="NCBIfam" id="NF002342">
    <property type="entry name" value="PRK01305.1-3"/>
    <property type="match status" value="1"/>
</dbReference>
<dbReference type="NCBIfam" id="NF002346">
    <property type="entry name" value="PRK01305.2-3"/>
    <property type="match status" value="1"/>
</dbReference>
<comment type="catalytic activity">
    <reaction evidence="4">
        <text>N-terminal L-glutamyl-[protein] + L-leucyl-tRNA(Leu) = N-terminal L-leucyl-L-glutamyl-[protein] + tRNA(Leu) + H(+)</text>
        <dbReference type="Rhea" id="RHEA:50412"/>
        <dbReference type="Rhea" id="RHEA-COMP:9613"/>
        <dbReference type="Rhea" id="RHEA-COMP:9622"/>
        <dbReference type="Rhea" id="RHEA-COMP:12664"/>
        <dbReference type="Rhea" id="RHEA-COMP:12668"/>
        <dbReference type="ChEBI" id="CHEBI:15378"/>
        <dbReference type="ChEBI" id="CHEBI:64721"/>
        <dbReference type="ChEBI" id="CHEBI:78442"/>
        <dbReference type="ChEBI" id="CHEBI:78494"/>
        <dbReference type="ChEBI" id="CHEBI:133041"/>
        <dbReference type="EC" id="2.3.2.29"/>
    </reaction>
</comment>
<comment type="function">
    <text evidence="4">Functions in the N-end rule pathway of protein degradation where it conjugates Leu from its aminoacyl-tRNA to the N-termini of proteins containing an N-terminal aspartate or glutamate.</text>
</comment>
<dbReference type="PANTHER" id="PTHR21367">
    <property type="entry name" value="ARGININE-TRNA-PROTEIN TRANSFERASE 1"/>
    <property type="match status" value="1"/>
</dbReference>
<dbReference type="Pfam" id="PF04377">
    <property type="entry name" value="ATE_C"/>
    <property type="match status" value="1"/>
</dbReference>
<dbReference type="InterPro" id="IPR007471">
    <property type="entry name" value="N-end_Aminoacyl_Trfase_N"/>
</dbReference>
<comment type="caution">
    <text evidence="7">The sequence shown here is derived from an EMBL/GenBank/DDBJ whole genome shotgun (WGS) entry which is preliminary data.</text>
</comment>
<comment type="similarity">
    <text evidence="4">Belongs to the R-transferase family. Bpt subfamily.</text>
</comment>
<evidence type="ECO:0000256" key="4">
    <source>
        <dbReference type="HAMAP-Rule" id="MF_00689"/>
    </source>
</evidence>
<keyword evidence="8" id="KW-1185">Reference proteome</keyword>
<feature type="domain" description="N-end aminoacyl transferase N-terminal" evidence="5">
    <location>
        <begin position="16"/>
        <end position="86"/>
    </location>
</feature>
<sequence length="248" mass="28070">MDHTPESAQFFLTAPSACPYLEGRQERKLFTHLSGRRAAALHHILSDHGFRRSQNLIYRPACLDCDACQSVRVRTRDFRPATRHKRNLKRNDDIVSDVVPPLVTSEQYALFKRYLQSRHDGGGMTQMSYLDYEFMVEDTPVQSILVEYRLTRSGPDGEEGQLVGVALTDPLPDGLSMVYSFFDPDLAHRGLGTMMILDHIARARGLGGYLYLGYWVKNSPKMTYKTGFAPLEVQRGAQGWIDLDPDVA</sequence>
<dbReference type="HAMAP" id="MF_00689">
    <property type="entry name" value="Bpt"/>
    <property type="match status" value="1"/>
</dbReference>
<dbReference type="InterPro" id="IPR016181">
    <property type="entry name" value="Acyl_CoA_acyltransferase"/>
</dbReference>
<feature type="domain" description="N-end rule aminoacyl transferase C-terminal" evidence="6">
    <location>
        <begin position="106"/>
        <end position="234"/>
    </location>
</feature>
<evidence type="ECO:0000256" key="1">
    <source>
        <dbReference type="ARBA" id="ARBA00022490"/>
    </source>
</evidence>
<dbReference type="PANTHER" id="PTHR21367:SF1">
    <property type="entry name" value="ARGINYL-TRNA--PROTEIN TRANSFERASE 1"/>
    <property type="match status" value="1"/>
</dbReference>
<dbReference type="OrthoDB" id="9782022at2"/>
<dbReference type="GO" id="GO:0071596">
    <property type="term" value="P:ubiquitin-dependent protein catabolic process via the N-end rule pathway"/>
    <property type="evidence" value="ECO:0007669"/>
    <property type="project" value="InterPro"/>
</dbReference>
<comment type="subcellular location">
    <subcellularLocation>
        <location evidence="4">Cytoplasm</location>
    </subcellularLocation>
</comment>
<dbReference type="GO" id="GO:0004057">
    <property type="term" value="F:arginyl-tRNA--protein transferase activity"/>
    <property type="evidence" value="ECO:0007669"/>
    <property type="project" value="InterPro"/>
</dbReference>
<accession>A0A369W378</accession>
<keyword evidence="2 4" id="KW-0808">Transferase</keyword>
<evidence type="ECO:0000313" key="8">
    <source>
        <dbReference type="Proteomes" id="UP000253759"/>
    </source>
</evidence>
<dbReference type="InterPro" id="IPR030700">
    <property type="entry name" value="N-end_Aminoacyl_Trfase"/>
</dbReference>
<evidence type="ECO:0000313" key="7">
    <source>
        <dbReference type="EMBL" id="RDE08988.1"/>
    </source>
</evidence>
<evidence type="ECO:0000256" key="2">
    <source>
        <dbReference type="ARBA" id="ARBA00022679"/>
    </source>
</evidence>
<name>A0A369W378_9HYPH</name>
<keyword evidence="3 4" id="KW-0012">Acyltransferase</keyword>
<dbReference type="Pfam" id="PF04376">
    <property type="entry name" value="ATE_N"/>
    <property type="match status" value="1"/>
</dbReference>
<dbReference type="NCBIfam" id="NF002343">
    <property type="entry name" value="PRK01305.1-4"/>
    <property type="match status" value="1"/>
</dbReference>
<dbReference type="InterPro" id="IPR007472">
    <property type="entry name" value="N-end_Aminoacyl_Trfase_C"/>
</dbReference>
<keyword evidence="1 4" id="KW-0963">Cytoplasm</keyword>